<reference evidence="2" key="1">
    <citation type="submission" date="2024-03" db="EMBL/GenBank/DDBJ databases">
        <title>WGS assembly of Saponaria officinalis var. Norfolk2.</title>
        <authorList>
            <person name="Jenkins J."/>
            <person name="Shu S."/>
            <person name="Grimwood J."/>
            <person name="Barry K."/>
            <person name="Goodstein D."/>
            <person name="Schmutz J."/>
            <person name="Leebens-Mack J."/>
            <person name="Osbourn A."/>
        </authorList>
    </citation>
    <scope>NUCLEOTIDE SEQUENCE [LARGE SCALE GENOMIC DNA]</scope>
    <source>
        <strain evidence="2">JIC</strain>
    </source>
</reference>
<dbReference type="InterPro" id="IPR012442">
    <property type="entry name" value="DUF1645_plant"/>
</dbReference>
<name>A0AAW1INX4_SAPOF</name>
<dbReference type="PANTHER" id="PTHR33095">
    <property type="entry name" value="OS07G0619500 PROTEIN"/>
    <property type="match status" value="1"/>
</dbReference>
<dbReference type="PANTHER" id="PTHR33095:SF127">
    <property type="entry name" value="OS05G0578100 PROTEIN"/>
    <property type="match status" value="1"/>
</dbReference>
<feature type="compositionally biased region" description="Pro residues" evidence="1">
    <location>
        <begin position="173"/>
        <end position="183"/>
    </location>
</feature>
<feature type="region of interest" description="Disordered" evidence="1">
    <location>
        <begin position="163"/>
        <end position="188"/>
    </location>
</feature>
<dbReference type="Pfam" id="PF07816">
    <property type="entry name" value="DUF1645"/>
    <property type="match status" value="1"/>
</dbReference>
<protein>
    <submittedName>
        <fullName evidence="2">Uncharacterized protein</fullName>
    </submittedName>
</protein>
<dbReference type="Proteomes" id="UP001443914">
    <property type="component" value="Unassembled WGS sequence"/>
</dbReference>
<keyword evidence="3" id="KW-1185">Reference proteome</keyword>
<proteinExistence type="predicted"/>
<dbReference type="AlphaFoldDB" id="A0AAW1INX4"/>
<evidence type="ECO:0000313" key="2">
    <source>
        <dbReference type="EMBL" id="KAK9691571.1"/>
    </source>
</evidence>
<comment type="caution">
    <text evidence="2">The sequence shown here is derived from an EMBL/GenBank/DDBJ whole genome shotgun (WGS) entry which is preliminary data.</text>
</comment>
<dbReference type="EMBL" id="JBDFQZ010000009">
    <property type="protein sequence ID" value="KAK9691571.1"/>
    <property type="molecule type" value="Genomic_DNA"/>
</dbReference>
<organism evidence="2 3">
    <name type="scientific">Saponaria officinalis</name>
    <name type="common">Common soapwort</name>
    <name type="synonym">Lychnis saponaria</name>
    <dbReference type="NCBI Taxonomy" id="3572"/>
    <lineage>
        <taxon>Eukaryota</taxon>
        <taxon>Viridiplantae</taxon>
        <taxon>Streptophyta</taxon>
        <taxon>Embryophyta</taxon>
        <taxon>Tracheophyta</taxon>
        <taxon>Spermatophyta</taxon>
        <taxon>Magnoliopsida</taxon>
        <taxon>eudicotyledons</taxon>
        <taxon>Gunneridae</taxon>
        <taxon>Pentapetalae</taxon>
        <taxon>Caryophyllales</taxon>
        <taxon>Caryophyllaceae</taxon>
        <taxon>Caryophylleae</taxon>
        <taxon>Saponaria</taxon>
    </lineage>
</organism>
<evidence type="ECO:0000256" key="1">
    <source>
        <dbReference type="SAM" id="MobiDB-lite"/>
    </source>
</evidence>
<accession>A0AAW1INX4</accession>
<evidence type="ECO:0000313" key="3">
    <source>
        <dbReference type="Proteomes" id="UP001443914"/>
    </source>
</evidence>
<sequence length="217" mass="24098">MNLHQQHDDGLNDDHYCPSFRTYTTNLTTAAIDVMTTADDDGDDFEFGNISPGSSPVYPVFNRDLLRDLGSEETSSKEKTIELRKLFFEEDAEELKGVAPETYCLWAPKSPETASPSRCMKSSSTGSAAAARAVSKTWRLRNLLRRCKSDGKEGLMLVNDTTKVNTKEKSLPSPRPPSSPPCSPGAGRRKSYLPYKQDLLGFFGSPQTLRRINIPPF</sequence>
<gene>
    <name evidence="2" type="ORF">RND81_09G205200</name>
</gene>